<dbReference type="EMBL" id="CP022684">
    <property type="protein sequence ID" value="AUM13605.1"/>
    <property type="molecule type" value="Genomic_DNA"/>
</dbReference>
<gene>
    <name evidence="1" type="ORF">Kalk_14765</name>
</gene>
<proteinExistence type="predicted"/>
<dbReference type="Proteomes" id="UP000235116">
    <property type="component" value="Chromosome"/>
</dbReference>
<dbReference type="InterPro" id="IPR027417">
    <property type="entry name" value="P-loop_NTPase"/>
</dbReference>
<dbReference type="KEGG" id="kak:Kalk_14765"/>
<dbReference type="RefSeq" id="WP_101894980.1">
    <property type="nucleotide sequence ID" value="NZ_CP022684.1"/>
</dbReference>
<protein>
    <recommendedName>
        <fullName evidence="3">Sulfotransferase domain-containing protein</fullName>
    </recommendedName>
</protein>
<dbReference type="SUPFAM" id="SSF52540">
    <property type="entry name" value="P-loop containing nucleoside triphosphate hydrolases"/>
    <property type="match status" value="1"/>
</dbReference>
<dbReference type="Gene3D" id="3.40.50.300">
    <property type="entry name" value="P-loop containing nucleotide triphosphate hydrolases"/>
    <property type="match status" value="1"/>
</dbReference>
<dbReference type="AlphaFoldDB" id="A0A2K9LQ50"/>
<sequence length="298" mass="33920">MKATAVELAVSDNCLLAYKLCREWKRDLVLTVNEAGKERKLRFPKHLDRLSIDAVTESCSDVVKVGRSGIRGLIDKDENYVLDQQVSRRVLISGSGRCGTQAISQFLDGMLDQNNKVVNARHETLHEFILPLLVAGDAEGISKIARDMMHDIESAPYYALCPDAIHADYVVHLVRDGRRVVQSGMNRGWYDDNSLWNQIKPVFSKDRFENCCHLWRLTTDNMTQCADATFRLEDLVASAQERARLVSTVGLQWSGKELPLANQGKLSSDYTQWTVRQQAQFDEICGPMMDRHYPDWRN</sequence>
<evidence type="ECO:0000313" key="2">
    <source>
        <dbReference type="Proteomes" id="UP000235116"/>
    </source>
</evidence>
<keyword evidence="2" id="KW-1185">Reference proteome</keyword>
<organism evidence="1 2">
    <name type="scientific">Ketobacter alkanivorans</name>
    <dbReference type="NCBI Taxonomy" id="1917421"/>
    <lineage>
        <taxon>Bacteria</taxon>
        <taxon>Pseudomonadati</taxon>
        <taxon>Pseudomonadota</taxon>
        <taxon>Gammaproteobacteria</taxon>
        <taxon>Pseudomonadales</taxon>
        <taxon>Ketobacteraceae</taxon>
        <taxon>Ketobacter</taxon>
    </lineage>
</organism>
<dbReference type="OrthoDB" id="9800698at2"/>
<evidence type="ECO:0000313" key="1">
    <source>
        <dbReference type="EMBL" id="AUM13605.1"/>
    </source>
</evidence>
<reference evidence="2" key="1">
    <citation type="submission" date="2017-08" db="EMBL/GenBank/DDBJ databases">
        <title>Direct submision.</title>
        <authorList>
            <person name="Kim S.-J."/>
            <person name="Rhee S.-K."/>
        </authorList>
    </citation>
    <scope>NUCLEOTIDE SEQUENCE [LARGE SCALE GENOMIC DNA]</scope>
    <source>
        <strain evidence="2">GI5</strain>
    </source>
</reference>
<accession>A0A2K9LQ50</accession>
<evidence type="ECO:0008006" key="3">
    <source>
        <dbReference type="Google" id="ProtNLM"/>
    </source>
</evidence>
<name>A0A2K9LQ50_9GAMM</name>